<dbReference type="Pfam" id="PF11856">
    <property type="entry name" value="DUF3376"/>
    <property type="match status" value="1"/>
</dbReference>
<dbReference type="InterPro" id="IPR024282">
    <property type="entry name" value="DUF3376"/>
</dbReference>
<feature type="active site" description="Nucleophile" evidence="2">
    <location>
        <position position="63"/>
    </location>
</feature>
<dbReference type="Pfam" id="PF01734">
    <property type="entry name" value="Patatin"/>
    <property type="match status" value="1"/>
</dbReference>
<dbReference type="GO" id="GO:0016787">
    <property type="term" value="F:hydrolase activity"/>
    <property type="evidence" value="ECO:0007669"/>
    <property type="project" value="UniProtKB-UniRule"/>
</dbReference>
<name>A0A3D9ZTT7_9ACTN</name>
<feature type="transmembrane region" description="Helical" evidence="3">
    <location>
        <begin position="778"/>
        <end position="803"/>
    </location>
</feature>
<evidence type="ECO:0000256" key="1">
    <source>
        <dbReference type="ARBA" id="ARBA00023098"/>
    </source>
</evidence>
<protein>
    <submittedName>
        <fullName evidence="5">Patatin-related protein</fullName>
    </submittedName>
</protein>
<dbReference type="Gene3D" id="3.40.1090.10">
    <property type="entry name" value="Cytosolic phospholipase A2 catalytic domain"/>
    <property type="match status" value="2"/>
</dbReference>
<dbReference type="EMBL" id="QUMQ01000001">
    <property type="protein sequence ID" value="REG00330.1"/>
    <property type="molecule type" value="Genomic_DNA"/>
</dbReference>
<keyword evidence="3" id="KW-1133">Transmembrane helix</keyword>
<accession>A0A3D9ZTT7</accession>
<feature type="active site" description="Proton acceptor" evidence="2">
    <location>
        <position position="248"/>
    </location>
</feature>
<dbReference type="Proteomes" id="UP000256913">
    <property type="component" value="Unassembled WGS sequence"/>
</dbReference>
<proteinExistence type="predicted"/>
<dbReference type="AlphaFoldDB" id="A0A3D9ZTT7"/>
<feature type="short sequence motif" description="DGA/G" evidence="2">
    <location>
        <begin position="248"/>
        <end position="250"/>
    </location>
</feature>
<dbReference type="InterPro" id="IPR016035">
    <property type="entry name" value="Acyl_Trfase/lysoPLipase"/>
</dbReference>
<keyword evidence="3" id="KW-0812">Transmembrane</keyword>
<keyword evidence="2" id="KW-0378">Hydrolase</keyword>
<keyword evidence="1 2" id="KW-0443">Lipid metabolism</keyword>
<dbReference type="SUPFAM" id="SSF52151">
    <property type="entry name" value="FabD/lysophospholipase-like"/>
    <property type="match status" value="1"/>
</dbReference>
<keyword evidence="2" id="KW-0442">Lipid degradation</keyword>
<gene>
    <name evidence="5" type="ORF">DFJ67_6382</name>
</gene>
<feature type="short sequence motif" description="GXSXG" evidence="2">
    <location>
        <begin position="61"/>
        <end position="65"/>
    </location>
</feature>
<keyword evidence="3" id="KW-0472">Membrane</keyword>
<feature type="domain" description="PNPLA" evidence="4">
    <location>
        <begin position="14"/>
        <end position="261"/>
    </location>
</feature>
<evidence type="ECO:0000256" key="3">
    <source>
        <dbReference type="SAM" id="Phobius"/>
    </source>
</evidence>
<organism evidence="5 6">
    <name type="scientific">Asanoa ferruginea</name>
    <dbReference type="NCBI Taxonomy" id="53367"/>
    <lineage>
        <taxon>Bacteria</taxon>
        <taxon>Bacillati</taxon>
        <taxon>Actinomycetota</taxon>
        <taxon>Actinomycetes</taxon>
        <taxon>Micromonosporales</taxon>
        <taxon>Micromonosporaceae</taxon>
        <taxon>Asanoa</taxon>
    </lineage>
</organism>
<feature type="transmembrane region" description="Helical" evidence="3">
    <location>
        <begin position="12"/>
        <end position="29"/>
    </location>
</feature>
<evidence type="ECO:0000313" key="5">
    <source>
        <dbReference type="EMBL" id="REG00330.1"/>
    </source>
</evidence>
<evidence type="ECO:0000313" key="6">
    <source>
        <dbReference type="Proteomes" id="UP000256913"/>
    </source>
</evidence>
<keyword evidence="6" id="KW-1185">Reference proteome</keyword>
<reference evidence="5 6" key="1">
    <citation type="submission" date="2018-08" db="EMBL/GenBank/DDBJ databases">
        <title>Sequencing the genomes of 1000 actinobacteria strains.</title>
        <authorList>
            <person name="Klenk H.-P."/>
        </authorList>
    </citation>
    <scope>NUCLEOTIDE SEQUENCE [LARGE SCALE GENOMIC DNA]</scope>
    <source>
        <strain evidence="5 6">DSM 44099</strain>
    </source>
</reference>
<evidence type="ECO:0000256" key="2">
    <source>
        <dbReference type="PROSITE-ProRule" id="PRU01161"/>
    </source>
</evidence>
<sequence>MSTTTHPTELRLALVFNGGVSLAVWMAGVTHELDRLRRKEGPWRDLCADANATVMVDIIAGTSAGGLNGALLASSVAAGKPLPDGLRSLWLDDAALTTGKLLNETDDNPLSLLDGRYFTETVSDAIAPIAGADPRPAAPVTLFVTATATGGEQPRGTDSLGQRFDYEDHRRLYRFVADAARQVHHRESGPRAECRNDFRETRALVTAARASAGFPGAFAPEYEKPLLDAGVRVQPAPHDADHPTFLIDGGVLDNAPFGPVVEEMAHRPVTGPYRRILAYVVPSSGQRAAGGGVPATDVARLSPPLHAVISGSLSLPREVDFRSDVDELDERLSVAAESPAARLFERLRGDDGGRLRATAAELVPEYRRARAVDGVWRVRRVLRRQPLATDLGGQSRIDVGRLLESDNLWVPPAGTGLRNALDGPLWTWGISAAQQVVTAMLREVRDQLNGVPDAPHFANPTNVAVGLSTALNRILAIEEAVSGAIVERAHAARLSAAAPDEDLAALLNEIFIDLRVREHLLVIVRTAAESYGDAAAVVERALAAEVLARAFAAPSVRVHTPPFDFVRIGPDVDSPLRELGQYAGAGDRKLFGTKVGHFGAFAAEGARQHDWLWGRLDAAAHLTRLVLGDRPDVARQVESVQRAILADEADRFYQGLGGAALLTRLAAAHQRVAGDDRELVRSFLRSDLGRTTAVQLATVVTKLLTHGRLDACDPAAPSPRMRSGAQRTLEAMVAVAEPEGLTLGNRTARWLTGPLRGAFWRGLSKDPTTLARRLRTRLIMMLVFAAFLVVAVGCLGVAVVALFASSGEVAHWTVFGVALAVIAAILAVAARKSTFRGPVPRTEPEPTPAAAGP</sequence>
<dbReference type="OrthoDB" id="8728704at2"/>
<dbReference type="RefSeq" id="WP_116071782.1">
    <property type="nucleotide sequence ID" value="NZ_BONB01000059.1"/>
</dbReference>
<dbReference type="InterPro" id="IPR002641">
    <property type="entry name" value="PNPLA_dom"/>
</dbReference>
<feature type="transmembrane region" description="Helical" evidence="3">
    <location>
        <begin position="809"/>
        <end position="830"/>
    </location>
</feature>
<dbReference type="GO" id="GO:0016042">
    <property type="term" value="P:lipid catabolic process"/>
    <property type="evidence" value="ECO:0007669"/>
    <property type="project" value="UniProtKB-UniRule"/>
</dbReference>
<evidence type="ECO:0000259" key="4">
    <source>
        <dbReference type="PROSITE" id="PS51635"/>
    </source>
</evidence>
<comment type="caution">
    <text evidence="5">The sequence shown here is derived from an EMBL/GenBank/DDBJ whole genome shotgun (WGS) entry which is preliminary data.</text>
</comment>
<comment type="caution">
    <text evidence="2">Lacks conserved residue(s) required for the propagation of feature annotation.</text>
</comment>
<dbReference type="PROSITE" id="PS51635">
    <property type="entry name" value="PNPLA"/>
    <property type="match status" value="1"/>
</dbReference>